<evidence type="ECO:0000313" key="5">
    <source>
        <dbReference type="EMBL" id="MCL7038462.1"/>
    </source>
</evidence>
<feature type="compositionally biased region" description="Basic and acidic residues" evidence="3">
    <location>
        <begin position="51"/>
        <end position="61"/>
    </location>
</feature>
<dbReference type="Proteomes" id="UP001177140">
    <property type="component" value="Unassembled WGS sequence"/>
</dbReference>
<dbReference type="InterPro" id="IPR006969">
    <property type="entry name" value="Stig-like"/>
</dbReference>
<keyword evidence="2 4" id="KW-0732">Signal</keyword>
<feature type="chain" id="PRO_5041365014" description="Stigma-specific STIG1-like protein 1" evidence="4">
    <location>
        <begin position="36"/>
        <end position="159"/>
    </location>
</feature>
<dbReference type="PANTHER" id="PTHR33227">
    <property type="entry name" value="STIGMA-SPECIFIC STIG1-LIKE PROTEIN 3"/>
    <property type="match status" value="1"/>
</dbReference>
<organism evidence="5 6">
    <name type="scientific">Papaver nudicaule</name>
    <name type="common">Iceland poppy</name>
    <dbReference type="NCBI Taxonomy" id="74823"/>
    <lineage>
        <taxon>Eukaryota</taxon>
        <taxon>Viridiplantae</taxon>
        <taxon>Streptophyta</taxon>
        <taxon>Embryophyta</taxon>
        <taxon>Tracheophyta</taxon>
        <taxon>Spermatophyta</taxon>
        <taxon>Magnoliopsida</taxon>
        <taxon>Ranunculales</taxon>
        <taxon>Papaveraceae</taxon>
        <taxon>Papaveroideae</taxon>
        <taxon>Papaver</taxon>
    </lineage>
</organism>
<dbReference type="Pfam" id="PF04885">
    <property type="entry name" value="Stig1"/>
    <property type="match status" value="1"/>
</dbReference>
<feature type="signal peptide" evidence="4">
    <location>
        <begin position="1"/>
        <end position="35"/>
    </location>
</feature>
<evidence type="ECO:0000256" key="1">
    <source>
        <dbReference type="ARBA" id="ARBA00006010"/>
    </source>
</evidence>
<dbReference type="AlphaFoldDB" id="A0AA41V9Z4"/>
<name>A0AA41V9Z4_PAPNU</name>
<protein>
    <recommendedName>
        <fullName evidence="7">Stigma-specific STIG1-like protein 1</fullName>
    </recommendedName>
</protein>
<keyword evidence="6" id="KW-1185">Reference proteome</keyword>
<dbReference type="EMBL" id="JAJJMA010190816">
    <property type="protein sequence ID" value="MCL7038462.1"/>
    <property type="molecule type" value="Genomic_DNA"/>
</dbReference>
<evidence type="ECO:0000256" key="3">
    <source>
        <dbReference type="SAM" id="MobiDB-lite"/>
    </source>
</evidence>
<evidence type="ECO:0000256" key="4">
    <source>
        <dbReference type="SAM" id="SignalP"/>
    </source>
</evidence>
<evidence type="ECO:0000256" key="2">
    <source>
        <dbReference type="ARBA" id="ARBA00022729"/>
    </source>
</evidence>
<comment type="similarity">
    <text evidence="1">Belongs to the STIG1 family.</text>
</comment>
<comment type="caution">
    <text evidence="5">The sequence shown here is derived from an EMBL/GenBank/DDBJ whole genome shotgun (WGS) entry which is preliminary data.</text>
</comment>
<gene>
    <name evidence="5" type="ORF">MKW94_018747</name>
</gene>
<sequence>MATTTSTASTRSRSSLVIFSVVVISLFLFLHSSSAYKPEDNDIPDGEDYEVDHPFPNEPKGKPKQKIKKGEKCYPWRGNICNGISVNDGAGILQCCRKQCVNLLADGDNCGGCGKKCRFGQQCCYGFCTDVISNPKHCGTCGNRCSPATKCENRFCGYA</sequence>
<feature type="compositionally biased region" description="Acidic residues" evidence="3">
    <location>
        <begin position="41"/>
        <end position="50"/>
    </location>
</feature>
<accession>A0AA41V9Z4</accession>
<dbReference type="PANTHER" id="PTHR33227:SF6">
    <property type="entry name" value="PROTEIN GRIM REAPER"/>
    <property type="match status" value="1"/>
</dbReference>
<reference evidence="5" key="1">
    <citation type="submission" date="2022-03" db="EMBL/GenBank/DDBJ databases">
        <title>A functionally conserved STORR gene fusion in Papaver species that diverged 16.8 million years ago.</title>
        <authorList>
            <person name="Catania T."/>
        </authorList>
    </citation>
    <scope>NUCLEOTIDE SEQUENCE</scope>
    <source>
        <strain evidence="5">S-191538</strain>
    </source>
</reference>
<evidence type="ECO:0008006" key="7">
    <source>
        <dbReference type="Google" id="ProtNLM"/>
    </source>
</evidence>
<feature type="region of interest" description="Disordered" evidence="3">
    <location>
        <begin position="41"/>
        <end position="66"/>
    </location>
</feature>
<evidence type="ECO:0000313" key="6">
    <source>
        <dbReference type="Proteomes" id="UP001177140"/>
    </source>
</evidence>
<proteinExistence type="inferred from homology"/>